<name>A0A4U0XRI0_9PEZI</name>
<evidence type="ECO:0008006" key="10">
    <source>
        <dbReference type="Google" id="ProtNLM"/>
    </source>
</evidence>
<dbReference type="Proteomes" id="UP000309340">
    <property type="component" value="Unassembled WGS sequence"/>
</dbReference>
<dbReference type="InterPro" id="IPR002401">
    <property type="entry name" value="Cyt_P450_E_grp-I"/>
</dbReference>
<dbReference type="InterPro" id="IPR017972">
    <property type="entry name" value="Cyt_P450_CS"/>
</dbReference>
<evidence type="ECO:0000256" key="7">
    <source>
        <dbReference type="SAM" id="Phobius"/>
    </source>
</evidence>
<dbReference type="GO" id="GO:0016705">
    <property type="term" value="F:oxidoreductase activity, acting on paired donors, with incorporation or reduction of molecular oxygen"/>
    <property type="evidence" value="ECO:0007669"/>
    <property type="project" value="InterPro"/>
</dbReference>
<proteinExistence type="inferred from homology"/>
<dbReference type="GO" id="GO:0005506">
    <property type="term" value="F:iron ion binding"/>
    <property type="evidence" value="ECO:0007669"/>
    <property type="project" value="InterPro"/>
</dbReference>
<organism evidence="8 9">
    <name type="scientific">Friedmanniomyces simplex</name>
    <dbReference type="NCBI Taxonomy" id="329884"/>
    <lineage>
        <taxon>Eukaryota</taxon>
        <taxon>Fungi</taxon>
        <taxon>Dikarya</taxon>
        <taxon>Ascomycota</taxon>
        <taxon>Pezizomycotina</taxon>
        <taxon>Dothideomycetes</taxon>
        <taxon>Dothideomycetidae</taxon>
        <taxon>Mycosphaerellales</taxon>
        <taxon>Teratosphaeriaceae</taxon>
        <taxon>Friedmanniomyces</taxon>
    </lineage>
</organism>
<evidence type="ECO:0000256" key="1">
    <source>
        <dbReference type="ARBA" id="ARBA00001971"/>
    </source>
</evidence>
<keyword evidence="4 5" id="KW-0408">Iron</keyword>
<evidence type="ECO:0000313" key="8">
    <source>
        <dbReference type="EMBL" id="TKA78218.1"/>
    </source>
</evidence>
<evidence type="ECO:0000256" key="2">
    <source>
        <dbReference type="ARBA" id="ARBA00010617"/>
    </source>
</evidence>
<keyword evidence="6" id="KW-0560">Oxidoreductase</keyword>
<dbReference type="SUPFAM" id="SSF48264">
    <property type="entry name" value="Cytochrome P450"/>
    <property type="match status" value="1"/>
</dbReference>
<protein>
    <recommendedName>
        <fullName evidence="10">Cytochrome P450</fullName>
    </recommendedName>
</protein>
<accession>A0A4U0XRI0</accession>
<comment type="caution">
    <text evidence="8">The sequence shown here is derived from an EMBL/GenBank/DDBJ whole genome shotgun (WGS) entry which is preliminary data.</text>
</comment>
<dbReference type="PROSITE" id="PS00086">
    <property type="entry name" value="CYTOCHROME_P450"/>
    <property type="match status" value="1"/>
</dbReference>
<keyword evidence="7" id="KW-0472">Membrane</keyword>
<sequence>MEIAGHIPWAMSLGVCCLVVAGYLLYRAALPTPIEGIPYNDHAVRRILGDIPDVIAHYRNTSEMFSFLTAQLVKHNSPIIQLFMRPFSKPWIIISDFRESQDILSRRTREFDRSGFFGDLFINLVPSNHVHMLTNDEWRSHRRLIADTMSTPFLQGVAGPRLYETVNNLIDLWREKARLAQNHPFDVHKDVYKASLDVIWAASFGSDIGVTKKQLELLRSIDRLDRPKDTGTAVTLPTAADPEAFEAIMTLSDSVEIAMNSPVPRIHHGLALRFLPRLASAVKAKDKLMKEHLDASWRKFSSGAAKEDDVRCALDLIVRREVIMAGKEGRAPAYDTPVIRDELFGFLVAGHETTSTAACWGTKFLTAYPVVQEKLRSTLRAVFKRAYDAGEAPTNQEIVTSNIPYLDATIEEIHRLGTTAPANMRRATEDTEIFGHRIPKGTDVFMISTGPGFHSAPLPMDEAKRSKASQESINKNGTWDPTDIGEFKPERWLLKNEKGEIAFDSRAGPTLPFGGGPRACFGRKLASLELKIIFVLVIWNFDLLPIPDAMASFAARDVVTHTPQHCYLRLAEAK</sequence>
<dbReference type="InterPro" id="IPR001128">
    <property type="entry name" value="Cyt_P450"/>
</dbReference>
<evidence type="ECO:0000256" key="3">
    <source>
        <dbReference type="ARBA" id="ARBA00022723"/>
    </source>
</evidence>
<evidence type="ECO:0000313" key="9">
    <source>
        <dbReference type="Proteomes" id="UP000309340"/>
    </source>
</evidence>
<dbReference type="Pfam" id="PF00067">
    <property type="entry name" value="p450"/>
    <property type="match status" value="2"/>
</dbReference>
<dbReference type="Gene3D" id="1.10.630.10">
    <property type="entry name" value="Cytochrome P450"/>
    <property type="match status" value="1"/>
</dbReference>
<dbReference type="PRINTS" id="PR00385">
    <property type="entry name" value="P450"/>
</dbReference>
<dbReference type="PANTHER" id="PTHR24305:SF232">
    <property type="entry name" value="P450, PUTATIVE (EUROFUNG)-RELATED"/>
    <property type="match status" value="1"/>
</dbReference>
<dbReference type="EMBL" id="NAJQ01000118">
    <property type="protein sequence ID" value="TKA78218.1"/>
    <property type="molecule type" value="Genomic_DNA"/>
</dbReference>
<keyword evidence="7" id="KW-1133">Transmembrane helix</keyword>
<keyword evidence="3 5" id="KW-0479">Metal-binding</keyword>
<dbReference type="PRINTS" id="PR00463">
    <property type="entry name" value="EP450I"/>
</dbReference>
<gene>
    <name evidence="8" type="ORF">B0A55_03775</name>
</gene>
<keyword evidence="7" id="KW-0812">Transmembrane</keyword>
<dbReference type="PANTHER" id="PTHR24305">
    <property type="entry name" value="CYTOCHROME P450"/>
    <property type="match status" value="1"/>
</dbReference>
<dbReference type="GO" id="GO:0004497">
    <property type="term" value="F:monooxygenase activity"/>
    <property type="evidence" value="ECO:0007669"/>
    <property type="project" value="UniProtKB-KW"/>
</dbReference>
<keyword evidence="9" id="KW-1185">Reference proteome</keyword>
<evidence type="ECO:0000256" key="4">
    <source>
        <dbReference type="ARBA" id="ARBA00023004"/>
    </source>
</evidence>
<dbReference type="InterPro" id="IPR036396">
    <property type="entry name" value="Cyt_P450_sf"/>
</dbReference>
<comment type="cofactor">
    <cofactor evidence="1 5">
        <name>heme</name>
        <dbReference type="ChEBI" id="CHEBI:30413"/>
    </cofactor>
</comment>
<keyword evidence="5 6" id="KW-0349">Heme</keyword>
<evidence type="ECO:0000256" key="6">
    <source>
        <dbReference type="RuleBase" id="RU000461"/>
    </source>
</evidence>
<dbReference type="InterPro" id="IPR050121">
    <property type="entry name" value="Cytochrome_P450_monoxygenase"/>
</dbReference>
<dbReference type="OrthoDB" id="1470350at2759"/>
<evidence type="ECO:0000256" key="5">
    <source>
        <dbReference type="PIRSR" id="PIRSR602401-1"/>
    </source>
</evidence>
<keyword evidence="6" id="KW-0503">Monooxygenase</keyword>
<dbReference type="GO" id="GO:0020037">
    <property type="term" value="F:heme binding"/>
    <property type="evidence" value="ECO:0007669"/>
    <property type="project" value="InterPro"/>
</dbReference>
<dbReference type="STRING" id="329884.A0A4U0XRI0"/>
<feature type="transmembrane region" description="Helical" evidence="7">
    <location>
        <begin position="6"/>
        <end position="26"/>
    </location>
</feature>
<feature type="binding site" description="axial binding residue" evidence="5">
    <location>
        <position position="520"/>
    </location>
    <ligand>
        <name>heme</name>
        <dbReference type="ChEBI" id="CHEBI:30413"/>
    </ligand>
    <ligandPart>
        <name>Fe</name>
        <dbReference type="ChEBI" id="CHEBI:18248"/>
    </ligandPart>
</feature>
<comment type="similarity">
    <text evidence="2 6">Belongs to the cytochrome P450 family.</text>
</comment>
<dbReference type="AlphaFoldDB" id="A0A4U0XRI0"/>
<reference evidence="8 9" key="1">
    <citation type="submission" date="2017-03" db="EMBL/GenBank/DDBJ databases">
        <title>Genomes of endolithic fungi from Antarctica.</title>
        <authorList>
            <person name="Coleine C."/>
            <person name="Masonjones S."/>
            <person name="Stajich J.E."/>
        </authorList>
    </citation>
    <scope>NUCLEOTIDE SEQUENCE [LARGE SCALE GENOMIC DNA]</scope>
    <source>
        <strain evidence="8 9">CCFEE 5184</strain>
    </source>
</reference>